<dbReference type="eggNOG" id="ENOG5032ZPI">
    <property type="taxonomic scope" value="Bacteria"/>
</dbReference>
<keyword evidence="2" id="KW-1185">Reference proteome</keyword>
<accession>U1Y926</accession>
<dbReference type="Proteomes" id="UP000016511">
    <property type="component" value="Unassembled WGS sequence"/>
</dbReference>
<dbReference type="AlphaFoldDB" id="U1Y926"/>
<dbReference type="InterPro" id="IPR012452">
    <property type="entry name" value="DUF1657"/>
</dbReference>
<organism evidence="1 2">
    <name type="scientific">Aneurinibacillus aneurinilyticus ATCC 12856</name>
    <dbReference type="NCBI Taxonomy" id="649747"/>
    <lineage>
        <taxon>Bacteria</taxon>
        <taxon>Bacillati</taxon>
        <taxon>Bacillota</taxon>
        <taxon>Bacilli</taxon>
        <taxon>Bacillales</taxon>
        <taxon>Paenibacillaceae</taxon>
        <taxon>Aneurinibacillus group</taxon>
        <taxon>Aneurinibacillus</taxon>
    </lineage>
</organism>
<dbReference type="EMBL" id="AWSJ01000283">
    <property type="protein sequence ID" value="ERI07306.1"/>
    <property type="molecule type" value="Genomic_DNA"/>
</dbReference>
<gene>
    <name evidence="1" type="ORF">HMPREF0083_04590</name>
</gene>
<dbReference type="Gene3D" id="1.20.1260.10">
    <property type="match status" value="1"/>
</dbReference>
<dbReference type="Pfam" id="PF07870">
    <property type="entry name" value="DUF1657"/>
    <property type="match status" value="1"/>
</dbReference>
<protein>
    <recommendedName>
        <fullName evidence="3">DUF1657 domain-containing protein</fullName>
    </recommendedName>
</protein>
<comment type="caution">
    <text evidence="1">The sequence shown here is derived from an EMBL/GenBank/DDBJ whole genome shotgun (WGS) entry which is preliminary data.</text>
</comment>
<dbReference type="STRING" id="649747.HMPREF0083_04590"/>
<reference evidence="1 2" key="1">
    <citation type="submission" date="2013-08" db="EMBL/GenBank/DDBJ databases">
        <authorList>
            <person name="Weinstock G."/>
            <person name="Sodergren E."/>
            <person name="Wylie T."/>
            <person name="Fulton L."/>
            <person name="Fulton R."/>
            <person name="Fronick C."/>
            <person name="O'Laughlin M."/>
            <person name="Godfrey J."/>
            <person name="Miner T."/>
            <person name="Herter B."/>
            <person name="Appelbaum E."/>
            <person name="Cordes M."/>
            <person name="Lek S."/>
            <person name="Wollam A."/>
            <person name="Pepin K.H."/>
            <person name="Palsikar V.B."/>
            <person name="Mitreva M."/>
            <person name="Wilson R.K."/>
        </authorList>
    </citation>
    <scope>NUCLEOTIDE SEQUENCE [LARGE SCALE GENOMIC DNA]</scope>
    <source>
        <strain evidence="1 2">ATCC 12856</strain>
    </source>
</reference>
<name>U1Y926_ANEAE</name>
<sequence length="76" mass="8535">MPFQEVINMTVASQVKTAVASLKSAQASFEQFALNTQNQQAKTTFTNAAQQTQNIIDQVTPRLQQIEQEEPQYKGF</sequence>
<evidence type="ECO:0008006" key="3">
    <source>
        <dbReference type="Google" id="ProtNLM"/>
    </source>
</evidence>
<dbReference type="HOGENOM" id="CLU_185905_1_0_9"/>
<proteinExistence type="predicted"/>
<dbReference type="InterPro" id="IPR012347">
    <property type="entry name" value="Ferritin-like"/>
</dbReference>
<evidence type="ECO:0000313" key="1">
    <source>
        <dbReference type="EMBL" id="ERI07306.1"/>
    </source>
</evidence>
<evidence type="ECO:0000313" key="2">
    <source>
        <dbReference type="Proteomes" id="UP000016511"/>
    </source>
</evidence>
<dbReference type="PATRIC" id="fig|649747.3.peg.4139"/>